<name>A0A1F5PL58_9BACT</name>
<evidence type="ECO:0000313" key="1">
    <source>
        <dbReference type="EMBL" id="OGE90430.1"/>
    </source>
</evidence>
<accession>A0A1F5PL58</accession>
<proteinExistence type="predicted"/>
<protein>
    <submittedName>
        <fullName evidence="1">Uncharacterized protein</fullName>
    </submittedName>
</protein>
<gene>
    <name evidence="1" type="ORF">A2722_03235</name>
</gene>
<organism evidence="1 2">
    <name type="scientific">Candidatus Doudnabacteria bacterium RIFCSPHIGHO2_01_FULL_50_11</name>
    <dbReference type="NCBI Taxonomy" id="1817828"/>
    <lineage>
        <taxon>Bacteria</taxon>
        <taxon>Candidatus Doudnaibacteriota</taxon>
    </lineage>
</organism>
<dbReference type="EMBL" id="MFEO01000013">
    <property type="protein sequence ID" value="OGE90430.1"/>
    <property type="molecule type" value="Genomic_DNA"/>
</dbReference>
<sequence length="117" mass="14069">MNDEKWEQLKENLKKRFEIIDDRTEDLFGKTAEGPVKQGTQDIVIVHTPAGKIRLVREVRPLVLEKKFHYTHRQGASSRVEYKFSDTEKSYRLRVFRWDDLDDDWKEIETKNVEGMW</sequence>
<dbReference type="STRING" id="1817828.A2722_03235"/>
<evidence type="ECO:0000313" key="2">
    <source>
        <dbReference type="Proteomes" id="UP000178377"/>
    </source>
</evidence>
<dbReference type="Proteomes" id="UP000178377">
    <property type="component" value="Unassembled WGS sequence"/>
</dbReference>
<reference evidence="1 2" key="1">
    <citation type="journal article" date="2016" name="Nat. Commun.">
        <title>Thousands of microbial genomes shed light on interconnected biogeochemical processes in an aquifer system.</title>
        <authorList>
            <person name="Anantharaman K."/>
            <person name="Brown C.T."/>
            <person name="Hug L.A."/>
            <person name="Sharon I."/>
            <person name="Castelle C.J."/>
            <person name="Probst A.J."/>
            <person name="Thomas B.C."/>
            <person name="Singh A."/>
            <person name="Wilkins M.J."/>
            <person name="Karaoz U."/>
            <person name="Brodie E.L."/>
            <person name="Williams K.H."/>
            <person name="Hubbard S.S."/>
            <person name="Banfield J.F."/>
        </authorList>
    </citation>
    <scope>NUCLEOTIDE SEQUENCE [LARGE SCALE GENOMIC DNA]</scope>
</reference>
<comment type="caution">
    <text evidence="1">The sequence shown here is derived from an EMBL/GenBank/DDBJ whole genome shotgun (WGS) entry which is preliminary data.</text>
</comment>
<dbReference type="AlphaFoldDB" id="A0A1F5PL58"/>